<reference evidence="1 2" key="1">
    <citation type="journal article" date="2014" name="PLoS Genet.">
        <title>Phylogenetically driven sequencing of extremely halophilic archaea reveals strategies for static and dynamic osmo-response.</title>
        <authorList>
            <person name="Becker E.A."/>
            <person name="Seitzer P.M."/>
            <person name="Tritt A."/>
            <person name="Larsen D."/>
            <person name="Krusor M."/>
            <person name="Yao A.I."/>
            <person name="Wu D."/>
            <person name="Madern D."/>
            <person name="Eisen J.A."/>
            <person name="Darling A.E."/>
            <person name="Facciotti M.T."/>
        </authorList>
    </citation>
    <scope>NUCLEOTIDE SEQUENCE [LARGE SCALE GENOMIC DNA]</scope>
    <source>
        <strain evidence="1 2">JCM 13891</strain>
    </source>
</reference>
<gene>
    <name evidence="1" type="ORF">C477_17785</name>
</gene>
<proteinExistence type="predicted"/>
<accession>M0C0X2</accession>
<keyword evidence="2" id="KW-1185">Reference proteome</keyword>
<evidence type="ECO:0000313" key="2">
    <source>
        <dbReference type="Proteomes" id="UP000011657"/>
    </source>
</evidence>
<organism evidence="1 2">
    <name type="scientific">Haloterrigena salina JCM 13891</name>
    <dbReference type="NCBI Taxonomy" id="1227488"/>
    <lineage>
        <taxon>Archaea</taxon>
        <taxon>Methanobacteriati</taxon>
        <taxon>Methanobacteriota</taxon>
        <taxon>Stenosarchaea group</taxon>
        <taxon>Halobacteria</taxon>
        <taxon>Halobacteriales</taxon>
        <taxon>Natrialbaceae</taxon>
        <taxon>Haloterrigena</taxon>
    </lineage>
</organism>
<dbReference type="AlphaFoldDB" id="M0C0X2"/>
<evidence type="ECO:0000313" key="1">
    <source>
        <dbReference type="EMBL" id="ELZ15549.1"/>
    </source>
</evidence>
<name>M0C0X2_9EURY</name>
<sequence length="75" mass="8470">MVHGTEFSVVLAEIVCDDGSRFDVRSECFDRIVDMSEKYKYRSVGIADALVIHNMSHASDWGSITETRSSIIEKQ</sequence>
<comment type="caution">
    <text evidence="1">The sequence shown here is derived from an EMBL/GenBank/DDBJ whole genome shotgun (WGS) entry which is preliminary data.</text>
</comment>
<dbReference type="Proteomes" id="UP000011657">
    <property type="component" value="Unassembled WGS sequence"/>
</dbReference>
<dbReference type="EMBL" id="AOIS01000057">
    <property type="protein sequence ID" value="ELZ15549.1"/>
    <property type="molecule type" value="Genomic_DNA"/>
</dbReference>
<dbReference type="STRING" id="1227488.C477_17785"/>
<protein>
    <submittedName>
        <fullName evidence="1">Uncharacterized protein</fullName>
    </submittedName>
</protein>